<dbReference type="PROSITE" id="PS50089">
    <property type="entry name" value="ZF_RING_2"/>
    <property type="match status" value="1"/>
</dbReference>
<evidence type="ECO:0000256" key="5">
    <source>
        <dbReference type="SAM" id="MobiDB-lite"/>
    </source>
</evidence>
<evidence type="ECO:0000259" key="6">
    <source>
        <dbReference type="PROSITE" id="PS50089"/>
    </source>
</evidence>
<feature type="region of interest" description="Disordered" evidence="5">
    <location>
        <begin position="1"/>
        <end position="70"/>
    </location>
</feature>
<evidence type="ECO:0000313" key="8">
    <source>
        <dbReference type="Proteomes" id="UP001190700"/>
    </source>
</evidence>
<dbReference type="GO" id="GO:0006511">
    <property type="term" value="P:ubiquitin-dependent protein catabolic process"/>
    <property type="evidence" value="ECO:0007669"/>
    <property type="project" value="TreeGrafter"/>
</dbReference>
<dbReference type="EMBL" id="LGRX02024874">
    <property type="protein sequence ID" value="KAK3253308.1"/>
    <property type="molecule type" value="Genomic_DNA"/>
</dbReference>
<evidence type="ECO:0000256" key="2">
    <source>
        <dbReference type="ARBA" id="ARBA00022771"/>
    </source>
</evidence>
<gene>
    <name evidence="7" type="ORF">CYMTET_37442</name>
</gene>
<keyword evidence="8" id="KW-1185">Reference proteome</keyword>
<accession>A0AAE0CF94</accession>
<dbReference type="GO" id="GO:0008270">
    <property type="term" value="F:zinc ion binding"/>
    <property type="evidence" value="ECO:0007669"/>
    <property type="project" value="UniProtKB-KW"/>
</dbReference>
<dbReference type="GO" id="GO:0061630">
    <property type="term" value="F:ubiquitin protein ligase activity"/>
    <property type="evidence" value="ECO:0007669"/>
    <property type="project" value="TreeGrafter"/>
</dbReference>
<comment type="caution">
    <text evidence="7">The sequence shown here is derived from an EMBL/GenBank/DDBJ whole genome shotgun (WGS) entry which is preliminary data.</text>
</comment>
<proteinExistence type="predicted"/>
<evidence type="ECO:0000256" key="3">
    <source>
        <dbReference type="ARBA" id="ARBA00022833"/>
    </source>
</evidence>
<protein>
    <recommendedName>
        <fullName evidence="6">RING-type domain-containing protein</fullName>
    </recommendedName>
</protein>
<keyword evidence="3" id="KW-0862">Zinc</keyword>
<dbReference type="PANTHER" id="PTHR45931">
    <property type="entry name" value="SI:CH211-59O9.10"/>
    <property type="match status" value="1"/>
</dbReference>
<dbReference type="CDD" id="cd16454">
    <property type="entry name" value="RING-H2_PA-TM-RING"/>
    <property type="match status" value="1"/>
</dbReference>
<dbReference type="AlphaFoldDB" id="A0AAE0CF94"/>
<evidence type="ECO:0000313" key="7">
    <source>
        <dbReference type="EMBL" id="KAK3253308.1"/>
    </source>
</evidence>
<dbReference type="Gene3D" id="3.30.40.10">
    <property type="entry name" value="Zinc/RING finger domain, C3HC4 (zinc finger)"/>
    <property type="match status" value="1"/>
</dbReference>
<evidence type="ECO:0000256" key="1">
    <source>
        <dbReference type="ARBA" id="ARBA00022723"/>
    </source>
</evidence>
<dbReference type="Pfam" id="PF13639">
    <property type="entry name" value="zf-RING_2"/>
    <property type="match status" value="1"/>
</dbReference>
<dbReference type="GO" id="GO:0005634">
    <property type="term" value="C:nucleus"/>
    <property type="evidence" value="ECO:0007669"/>
    <property type="project" value="TreeGrafter"/>
</dbReference>
<dbReference type="InterPro" id="IPR001841">
    <property type="entry name" value="Znf_RING"/>
</dbReference>
<name>A0AAE0CF94_9CHLO</name>
<dbReference type="SUPFAM" id="SSF57850">
    <property type="entry name" value="RING/U-box"/>
    <property type="match status" value="1"/>
</dbReference>
<keyword evidence="2 4" id="KW-0863">Zinc-finger</keyword>
<keyword evidence="1" id="KW-0479">Metal-binding</keyword>
<dbReference type="PANTHER" id="PTHR45931:SF3">
    <property type="entry name" value="RING ZINC FINGER-CONTAINING PROTEIN"/>
    <property type="match status" value="1"/>
</dbReference>
<dbReference type="Proteomes" id="UP001190700">
    <property type="component" value="Unassembled WGS sequence"/>
</dbReference>
<organism evidence="7 8">
    <name type="scientific">Cymbomonas tetramitiformis</name>
    <dbReference type="NCBI Taxonomy" id="36881"/>
    <lineage>
        <taxon>Eukaryota</taxon>
        <taxon>Viridiplantae</taxon>
        <taxon>Chlorophyta</taxon>
        <taxon>Pyramimonadophyceae</taxon>
        <taxon>Pyramimonadales</taxon>
        <taxon>Pyramimonadaceae</taxon>
        <taxon>Cymbomonas</taxon>
    </lineage>
</organism>
<feature type="domain" description="RING-type" evidence="6">
    <location>
        <begin position="244"/>
        <end position="285"/>
    </location>
</feature>
<feature type="compositionally biased region" description="Low complexity" evidence="5">
    <location>
        <begin position="49"/>
        <end position="63"/>
    </location>
</feature>
<dbReference type="InterPro" id="IPR013083">
    <property type="entry name" value="Znf_RING/FYVE/PHD"/>
</dbReference>
<sequence length="330" mass="36719">MSKHQVDEHDDEDSAARGRKQKTSSQQTTTRGTAEASSSSCTRCAPQGSRQPETQSTSTSQTQLEEDEELARRLQRELAMEDLQQSAERAAPPPARPILMFRCLCPACSNLVQFPESADTSHGVQCGVCHFLFHPPPCQSRNAPITFFQPLPSLGSQPHPRRRSAFRRGIPTDSQNTMVGVRTNGQVILMPLSELMDLVTRAQEQNGPPSASEAQIADLPTRSLSANEVTKGMEESEMTDRSTCAICLSQYEQNEEVKTLPCFHLYHAECIDPWLRHNGSCPFWEEEGGARVSAISGQKIKMKVKKTSEVKQRDSNRGDLLKWLNASYED</sequence>
<evidence type="ECO:0000256" key="4">
    <source>
        <dbReference type="PROSITE-ProRule" id="PRU00175"/>
    </source>
</evidence>
<feature type="compositionally biased region" description="Low complexity" evidence="5">
    <location>
        <begin position="23"/>
        <end position="33"/>
    </location>
</feature>
<dbReference type="SMART" id="SM00184">
    <property type="entry name" value="RING"/>
    <property type="match status" value="1"/>
</dbReference>
<dbReference type="InterPro" id="IPR051834">
    <property type="entry name" value="RING_finger_E3_ligase"/>
</dbReference>
<reference evidence="7 8" key="1">
    <citation type="journal article" date="2015" name="Genome Biol. Evol.">
        <title>Comparative Genomics of a Bacterivorous Green Alga Reveals Evolutionary Causalities and Consequences of Phago-Mixotrophic Mode of Nutrition.</title>
        <authorList>
            <person name="Burns J.A."/>
            <person name="Paasch A."/>
            <person name="Narechania A."/>
            <person name="Kim E."/>
        </authorList>
    </citation>
    <scope>NUCLEOTIDE SEQUENCE [LARGE SCALE GENOMIC DNA]</scope>
    <source>
        <strain evidence="7 8">PLY_AMNH</strain>
    </source>
</reference>